<dbReference type="PROSITE" id="PS50084">
    <property type="entry name" value="KH_TYPE_1"/>
    <property type="match status" value="1"/>
</dbReference>
<dbReference type="Pfam" id="PF22891">
    <property type="entry name" value="KH_PNO1_2nd"/>
    <property type="match status" value="1"/>
</dbReference>
<dbReference type="InterPro" id="IPR019964">
    <property type="entry name" value="KH_domain_protein_archaea"/>
</dbReference>
<comment type="caution">
    <text evidence="4">The sequence shown here is derived from an EMBL/GenBank/DDBJ whole genome shotgun (WGS) entry which is preliminary data.</text>
</comment>
<dbReference type="RefSeq" id="WP_116669541.1">
    <property type="nucleotide sequence ID" value="NZ_MZGU01000004.1"/>
</dbReference>
<protein>
    <submittedName>
        <fullName evidence="4">Polynucleotide phosphorylase/polyadenylase</fullName>
    </submittedName>
</protein>
<sequence length="206" mass="23034">MPGTEYIKIPQKRVGALIGSKGEVKKTIEKATGTYIDINSDDGAVDISPREDMEDPLGVWNANHIVKAIGRGFNPEVALKLVDDDVYLEIIKLPLLIGKSKNALARYKGRIIGKDGKTREIIMEMAEVDMAVYGKTVSLIGHIDNIMIAKEAIEMIIKGSRHKSVYGFLEQKQNELKLKEFKSIVGIHDDKIEFKDGIDFTEEDFQ</sequence>
<evidence type="ECO:0000313" key="4">
    <source>
        <dbReference type="EMBL" id="PWB85895.1"/>
    </source>
</evidence>
<dbReference type="InterPro" id="IPR055211">
    <property type="entry name" value="KH_PNO1_2nd"/>
</dbReference>
<dbReference type="EMBL" id="MZGU01000004">
    <property type="protein sequence ID" value="PWB85895.1"/>
    <property type="molecule type" value="Genomic_DNA"/>
</dbReference>
<dbReference type="SUPFAM" id="SSF54791">
    <property type="entry name" value="Eukaryotic type KH-domain (KH-domain type I)"/>
    <property type="match status" value="2"/>
</dbReference>
<accession>A0A2U1S730</accession>
<dbReference type="InterPro" id="IPR004088">
    <property type="entry name" value="KH_dom_type_1"/>
</dbReference>
<dbReference type="CDD" id="cd22390">
    <property type="entry name" value="KH-I_Dim2p_like_rpt2"/>
    <property type="match status" value="1"/>
</dbReference>
<evidence type="ECO:0000259" key="3">
    <source>
        <dbReference type="SMART" id="SM00322"/>
    </source>
</evidence>
<reference evidence="4 5" key="1">
    <citation type="submission" date="2017-03" db="EMBL/GenBank/DDBJ databases">
        <title>Genome sequence of Methanobrevibacter wosei.</title>
        <authorList>
            <person name="Poehlein A."/>
            <person name="Seedorf H."/>
            <person name="Daniel R."/>
        </authorList>
    </citation>
    <scope>NUCLEOTIDE SEQUENCE [LARGE SCALE GENOMIC DNA]</scope>
    <source>
        <strain evidence="4 5">DSM 11979</strain>
    </source>
</reference>
<dbReference type="NCBIfam" id="TIGR03665">
    <property type="entry name" value="arCOG04150"/>
    <property type="match status" value="1"/>
</dbReference>
<evidence type="ECO:0000256" key="1">
    <source>
        <dbReference type="ARBA" id="ARBA00022884"/>
    </source>
</evidence>
<dbReference type="CDD" id="cd22389">
    <property type="entry name" value="KH-I_Dim2p_like_rpt1"/>
    <property type="match status" value="1"/>
</dbReference>
<dbReference type="GO" id="GO:0003723">
    <property type="term" value="F:RNA binding"/>
    <property type="evidence" value="ECO:0007669"/>
    <property type="project" value="UniProtKB-UniRule"/>
</dbReference>
<feature type="domain" description="K Homology" evidence="3">
    <location>
        <begin position="85"/>
        <end position="158"/>
    </location>
</feature>
<name>A0A2U1S730_9EURY</name>
<gene>
    <name evidence="4" type="ORF">MBBWO_07410</name>
</gene>
<dbReference type="OrthoDB" id="7870at2157"/>
<dbReference type="PANTHER" id="PTHR12826:SF13">
    <property type="entry name" value="RNA-BINDING PROTEIN PNO1"/>
    <property type="match status" value="1"/>
</dbReference>
<evidence type="ECO:0000256" key="2">
    <source>
        <dbReference type="PROSITE-ProRule" id="PRU00117"/>
    </source>
</evidence>
<proteinExistence type="predicted"/>
<dbReference type="NCBIfam" id="NF010327">
    <property type="entry name" value="PRK13763.1-2"/>
    <property type="match status" value="1"/>
</dbReference>
<dbReference type="PANTHER" id="PTHR12826">
    <property type="entry name" value="RIBONUCLEASE Y"/>
    <property type="match status" value="1"/>
</dbReference>
<dbReference type="AlphaFoldDB" id="A0A2U1S730"/>
<evidence type="ECO:0000313" key="5">
    <source>
        <dbReference type="Proteomes" id="UP000245577"/>
    </source>
</evidence>
<dbReference type="Gene3D" id="3.30.1370.10">
    <property type="entry name" value="K Homology domain, type 1"/>
    <property type="match status" value="2"/>
</dbReference>
<keyword evidence="1 2" id="KW-0694">RNA-binding</keyword>
<dbReference type="InterPro" id="IPR036612">
    <property type="entry name" value="KH_dom_type_1_sf"/>
</dbReference>
<dbReference type="InterPro" id="IPR004087">
    <property type="entry name" value="KH_dom"/>
</dbReference>
<organism evidence="4 5">
    <name type="scientific">Methanobrevibacter woesei</name>
    <dbReference type="NCBI Taxonomy" id="190976"/>
    <lineage>
        <taxon>Archaea</taxon>
        <taxon>Methanobacteriati</taxon>
        <taxon>Methanobacteriota</taxon>
        <taxon>Methanomada group</taxon>
        <taxon>Methanobacteria</taxon>
        <taxon>Methanobacteriales</taxon>
        <taxon>Methanobacteriaceae</taxon>
        <taxon>Methanobrevibacter</taxon>
    </lineage>
</organism>
<dbReference type="Pfam" id="PF00013">
    <property type="entry name" value="KH_1"/>
    <property type="match status" value="1"/>
</dbReference>
<dbReference type="Proteomes" id="UP000245577">
    <property type="component" value="Unassembled WGS sequence"/>
</dbReference>
<keyword evidence="5" id="KW-1185">Reference proteome</keyword>
<feature type="domain" description="K Homology" evidence="3">
    <location>
        <begin position="1"/>
        <end position="71"/>
    </location>
</feature>
<dbReference type="SMART" id="SM00322">
    <property type="entry name" value="KH"/>
    <property type="match status" value="2"/>
</dbReference>